<protein>
    <submittedName>
        <fullName evidence="2">Excisionase family DNA binding protein</fullName>
    </submittedName>
</protein>
<dbReference type="RefSeq" id="WP_211364490.1">
    <property type="nucleotide sequence ID" value="NZ_VIXA01000002.1"/>
</dbReference>
<accession>A0A561WG00</accession>
<dbReference type="Proteomes" id="UP000319927">
    <property type="component" value="Unassembled WGS sequence"/>
</dbReference>
<dbReference type="AlphaFoldDB" id="A0A561WG00"/>
<organism evidence="2 3">
    <name type="scientific">Micromonospora palomenae</name>
    <dbReference type="NCBI Taxonomy" id="1461247"/>
    <lineage>
        <taxon>Bacteria</taxon>
        <taxon>Bacillati</taxon>
        <taxon>Actinomycetota</taxon>
        <taxon>Actinomycetes</taxon>
        <taxon>Micromonosporales</taxon>
        <taxon>Micromonosporaceae</taxon>
        <taxon>Micromonospora</taxon>
    </lineage>
</organism>
<reference evidence="2 3" key="1">
    <citation type="submission" date="2019-06" db="EMBL/GenBank/DDBJ databases">
        <title>Sequencing the genomes of 1000 actinobacteria strains.</title>
        <authorList>
            <person name="Klenk H.-P."/>
        </authorList>
    </citation>
    <scope>NUCLEOTIDE SEQUENCE [LARGE SCALE GENOMIC DNA]</scope>
    <source>
        <strain evidence="2 3">DSM 102131</strain>
    </source>
</reference>
<name>A0A561WG00_9ACTN</name>
<evidence type="ECO:0000313" key="3">
    <source>
        <dbReference type="Proteomes" id="UP000319927"/>
    </source>
</evidence>
<dbReference type="Pfam" id="PF12728">
    <property type="entry name" value="HTH_17"/>
    <property type="match status" value="1"/>
</dbReference>
<evidence type="ECO:0000259" key="1">
    <source>
        <dbReference type="Pfam" id="PF12728"/>
    </source>
</evidence>
<dbReference type="EMBL" id="VIXA01000002">
    <property type="protein sequence ID" value="TWG22784.1"/>
    <property type="molecule type" value="Genomic_DNA"/>
</dbReference>
<dbReference type="InterPro" id="IPR010093">
    <property type="entry name" value="SinI_DNA-bd"/>
</dbReference>
<comment type="caution">
    <text evidence="2">The sequence shown here is derived from an EMBL/GenBank/DDBJ whole genome shotgun (WGS) entry which is preliminary data.</text>
</comment>
<feature type="domain" description="Helix-turn-helix" evidence="1">
    <location>
        <begin position="25"/>
        <end position="73"/>
    </location>
</feature>
<sequence>MIVSDVRPVPARLWELPADDLPPLLLRPEQVARVLNIGRSKVFDLIRSGQLRSVKAGGSRRISATALREYVARLEAREDD</sequence>
<evidence type="ECO:0000313" key="2">
    <source>
        <dbReference type="EMBL" id="TWG22784.1"/>
    </source>
</evidence>
<dbReference type="InterPro" id="IPR041657">
    <property type="entry name" value="HTH_17"/>
</dbReference>
<proteinExistence type="predicted"/>
<dbReference type="GO" id="GO:0003677">
    <property type="term" value="F:DNA binding"/>
    <property type="evidence" value="ECO:0007669"/>
    <property type="project" value="InterPro"/>
</dbReference>
<dbReference type="NCBIfam" id="TIGR01764">
    <property type="entry name" value="excise"/>
    <property type="match status" value="1"/>
</dbReference>
<keyword evidence="3" id="KW-1185">Reference proteome</keyword>
<gene>
    <name evidence="2" type="ORF">FHX75_121320</name>
</gene>